<dbReference type="RefSeq" id="WP_110395125.1">
    <property type="nucleotide sequence ID" value="NZ_JBHUHB010000001.1"/>
</dbReference>
<evidence type="ECO:0000256" key="1">
    <source>
        <dbReference type="SAM" id="Phobius"/>
    </source>
</evidence>
<dbReference type="Proteomes" id="UP000247978">
    <property type="component" value="Unassembled WGS sequence"/>
</dbReference>
<organism evidence="2 3">
    <name type="scientific">Pseudogracilibacillus auburnensis</name>
    <dbReference type="NCBI Taxonomy" id="1494959"/>
    <lineage>
        <taxon>Bacteria</taxon>
        <taxon>Bacillati</taxon>
        <taxon>Bacillota</taxon>
        <taxon>Bacilli</taxon>
        <taxon>Bacillales</taxon>
        <taxon>Bacillaceae</taxon>
        <taxon>Pseudogracilibacillus</taxon>
    </lineage>
</organism>
<feature type="transmembrane region" description="Helical" evidence="1">
    <location>
        <begin position="20"/>
        <end position="42"/>
    </location>
</feature>
<dbReference type="InterPro" id="IPR006938">
    <property type="entry name" value="DUF624"/>
</dbReference>
<feature type="transmembrane region" description="Helical" evidence="1">
    <location>
        <begin position="103"/>
        <end position="124"/>
    </location>
</feature>
<reference evidence="2 3" key="1">
    <citation type="submission" date="2018-05" db="EMBL/GenBank/DDBJ databases">
        <title>Genomic Encyclopedia of Type Strains, Phase IV (KMG-IV): sequencing the most valuable type-strain genomes for metagenomic binning, comparative biology and taxonomic classification.</title>
        <authorList>
            <person name="Goeker M."/>
        </authorList>
    </citation>
    <scope>NUCLEOTIDE SEQUENCE [LARGE SCALE GENOMIC DNA]</scope>
    <source>
        <strain evidence="2 3">DSM 28556</strain>
    </source>
</reference>
<protein>
    <submittedName>
        <fullName evidence="2">Putative membrane protein YesL</fullName>
    </submittedName>
</protein>
<dbReference type="EMBL" id="QJJQ01000005">
    <property type="protein sequence ID" value="PXW87542.1"/>
    <property type="molecule type" value="Genomic_DNA"/>
</dbReference>
<accession>A0A2V3W0F7</accession>
<evidence type="ECO:0000313" key="2">
    <source>
        <dbReference type="EMBL" id="PXW87542.1"/>
    </source>
</evidence>
<gene>
    <name evidence="2" type="ORF">DFR56_105186</name>
</gene>
<keyword evidence="1" id="KW-0812">Transmembrane</keyword>
<sequence>MPTTTNKIYIVTDWIMKLIVINVIWILFNLPLIFVLVNILFIEKIEDIFTFVFPVFICLPFIFFPSTTAMFASVRDYVLKKRLAKSIFSRFWIHYKSNYRKSLLGGFVLSIFWVVLIIDILLFLGESNILIVLFMIVSVLLFAFTVNFFSVVVHVENTFFTTLKNASLITISSPLLMLIITVGSMIILYLSIYWFHFLLLLCTGSLITLLSFYMFYLFYTKVISPSD</sequence>
<keyword evidence="1" id="KW-1133">Transmembrane helix</keyword>
<feature type="transmembrane region" description="Helical" evidence="1">
    <location>
        <begin position="130"/>
        <end position="155"/>
    </location>
</feature>
<dbReference type="OrthoDB" id="2182676at2"/>
<dbReference type="Pfam" id="PF04854">
    <property type="entry name" value="DUF624"/>
    <property type="match status" value="1"/>
</dbReference>
<dbReference type="AlphaFoldDB" id="A0A2V3W0F7"/>
<name>A0A2V3W0F7_9BACI</name>
<proteinExistence type="predicted"/>
<keyword evidence="1" id="KW-0472">Membrane</keyword>
<keyword evidence="3" id="KW-1185">Reference proteome</keyword>
<evidence type="ECO:0000313" key="3">
    <source>
        <dbReference type="Proteomes" id="UP000247978"/>
    </source>
</evidence>
<feature type="transmembrane region" description="Helical" evidence="1">
    <location>
        <begin position="198"/>
        <end position="219"/>
    </location>
</feature>
<feature type="transmembrane region" description="Helical" evidence="1">
    <location>
        <begin position="167"/>
        <end position="192"/>
    </location>
</feature>
<comment type="caution">
    <text evidence="2">The sequence shown here is derived from an EMBL/GenBank/DDBJ whole genome shotgun (WGS) entry which is preliminary data.</text>
</comment>
<feature type="transmembrane region" description="Helical" evidence="1">
    <location>
        <begin position="48"/>
        <end position="72"/>
    </location>
</feature>